<dbReference type="EMBL" id="LS483487">
    <property type="protein sequence ID" value="SQJ01239.1"/>
    <property type="molecule type" value="Genomic_DNA"/>
</dbReference>
<evidence type="ECO:0000313" key="2">
    <source>
        <dbReference type="Proteomes" id="UP000249008"/>
    </source>
</evidence>
<dbReference type="Proteomes" id="UP000249008">
    <property type="component" value="Chromosome 1"/>
</dbReference>
<organism evidence="1 2">
    <name type="scientific">Fusobacterium ulcerans</name>
    <dbReference type="NCBI Taxonomy" id="861"/>
    <lineage>
        <taxon>Bacteria</taxon>
        <taxon>Fusobacteriati</taxon>
        <taxon>Fusobacteriota</taxon>
        <taxon>Fusobacteriia</taxon>
        <taxon>Fusobacteriales</taxon>
        <taxon>Fusobacteriaceae</taxon>
        <taxon>Fusobacterium</taxon>
    </lineage>
</organism>
<proteinExistence type="predicted"/>
<protein>
    <submittedName>
        <fullName evidence="1">Uncharacterized protein</fullName>
    </submittedName>
</protein>
<accession>A0AAX1TNQ3</accession>
<sequence length="126" mass="15271">MKRIVKNNLDQQLINSMVLYHELLKESFKKRERVKSKIIVPEFNYSELVYYTELKNTLECLKHNYRELLKYIKIENYSPMLKVIFLYDYEYCVPTVINMTLKEFLASDLYIGKEEINIKPRDIGIY</sequence>
<dbReference type="KEGG" id="ful:C4N20_12925"/>
<dbReference type="AlphaFoldDB" id="A0AAX1TNQ3"/>
<dbReference type="RefSeq" id="WP_005978052.1">
    <property type="nucleotide sequence ID" value="NZ_BAABXY010000001.1"/>
</dbReference>
<gene>
    <name evidence="1" type="ORF">NCTC12112_01149</name>
</gene>
<name>A0AAX1TNQ3_9FUSO</name>
<dbReference type="GeneID" id="78455721"/>
<reference evidence="1 2" key="1">
    <citation type="submission" date="2018-06" db="EMBL/GenBank/DDBJ databases">
        <authorList>
            <consortium name="Pathogen Informatics"/>
            <person name="Doyle S."/>
        </authorList>
    </citation>
    <scope>NUCLEOTIDE SEQUENCE [LARGE SCALE GENOMIC DNA]</scope>
    <source>
        <strain evidence="1 2">NCTC12112</strain>
    </source>
</reference>
<evidence type="ECO:0000313" key="1">
    <source>
        <dbReference type="EMBL" id="SQJ01239.1"/>
    </source>
</evidence>